<dbReference type="Proteomes" id="UP000182584">
    <property type="component" value="Unassembled WGS sequence"/>
</dbReference>
<dbReference type="Pfam" id="PF01230">
    <property type="entry name" value="HIT"/>
    <property type="match status" value="1"/>
</dbReference>
<dbReference type="eggNOG" id="COG0537">
    <property type="taxonomic scope" value="Bacteria"/>
</dbReference>
<feature type="short sequence motif" description="Histidine triad motif" evidence="2 3">
    <location>
        <begin position="99"/>
        <end position="103"/>
    </location>
</feature>
<dbReference type="PROSITE" id="PS51084">
    <property type="entry name" value="HIT_2"/>
    <property type="match status" value="1"/>
</dbReference>
<dbReference type="SUPFAM" id="SSF54197">
    <property type="entry name" value="HIT-like"/>
    <property type="match status" value="1"/>
</dbReference>
<evidence type="ECO:0000313" key="6">
    <source>
        <dbReference type="EMBL" id="SES34164.1"/>
    </source>
</evidence>
<dbReference type="GO" id="GO:0003824">
    <property type="term" value="F:catalytic activity"/>
    <property type="evidence" value="ECO:0007669"/>
    <property type="project" value="InterPro"/>
</dbReference>
<feature type="active site" description="Tele-AMP-histidine intermediate" evidence="1">
    <location>
        <position position="101"/>
    </location>
</feature>
<dbReference type="Gene3D" id="3.30.428.10">
    <property type="entry name" value="HIT-like"/>
    <property type="match status" value="1"/>
</dbReference>
<dbReference type="GO" id="GO:0009117">
    <property type="term" value="P:nucleotide metabolic process"/>
    <property type="evidence" value="ECO:0007669"/>
    <property type="project" value="TreeGrafter"/>
</dbReference>
<protein>
    <submittedName>
        <fullName evidence="5">HIT family protein</fullName>
    </submittedName>
    <submittedName>
        <fullName evidence="6">Histidine triad (HIT) family protein</fullName>
    </submittedName>
</protein>
<dbReference type="InterPro" id="IPR001310">
    <property type="entry name" value="Histidine_triad_HIT"/>
</dbReference>
<keyword evidence="8" id="KW-1185">Reference proteome</keyword>
<dbReference type="AlphaFoldDB" id="A0A1H9WJY8"/>
<reference evidence="6 7" key="1">
    <citation type="submission" date="2016-10" db="EMBL/GenBank/DDBJ databases">
        <authorList>
            <person name="de Groot N.N."/>
        </authorList>
    </citation>
    <scope>NUCLEOTIDE SEQUENCE [LARGE SCALE GENOMIC DNA]</scope>
    <source>
        <strain evidence="6 7">AR40</strain>
    </source>
</reference>
<evidence type="ECO:0000256" key="3">
    <source>
        <dbReference type="PROSITE-ProRule" id="PRU00464"/>
    </source>
</evidence>
<dbReference type="PANTHER" id="PTHR46648">
    <property type="entry name" value="HIT FAMILY PROTEIN 1"/>
    <property type="match status" value="1"/>
</dbReference>
<dbReference type="EMBL" id="NXNG01000001">
    <property type="protein sequence ID" value="PWT26708.1"/>
    <property type="molecule type" value="Genomic_DNA"/>
</dbReference>
<evidence type="ECO:0000313" key="7">
    <source>
        <dbReference type="Proteomes" id="UP000182584"/>
    </source>
</evidence>
<gene>
    <name evidence="5" type="ORF">CPT75_06005</name>
    <name evidence="6" type="ORF">SAMN04487884_1314</name>
</gene>
<dbReference type="EMBL" id="FOGJ01000031">
    <property type="protein sequence ID" value="SES34164.1"/>
    <property type="molecule type" value="Genomic_DNA"/>
</dbReference>
<dbReference type="InterPro" id="IPR039384">
    <property type="entry name" value="HINT"/>
</dbReference>
<organism evidence="6 7">
    <name type="scientific">Butyrivibrio fibrisolvens</name>
    <dbReference type="NCBI Taxonomy" id="831"/>
    <lineage>
        <taxon>Bacteria</taxon>
        <taxon>Bacillati</taxon>
        <taxon>Bacillota</taxon>
        <taxon>Clostridia</taxon>
        <taxon>Lachnospirales</taxon>
        <taxon>Lachnospiraceae</taxon>
        <taxon>Butyrivibrio</taxon>
    </lineage>
</organism>
<dbReference type="PANTHER" id="PTHR46648:SF1">
    <property type="entry name" value="ADENOSINE 5'-MONOPHOSPHORAMIDASE HNT1"/>
    <property type="match status" value="1"/>
</dbReference>
<evidence type="ECO:0000259" key="4">
    <source>
        <dbReference type="PROSITE" id="PS51084"/>
    </source>
</evidence>
<dbReference type="InterPro" id="IPR019808">
    <property type="entry name" value="Histidine_triad_CS"/>
</dbReference>
<evidence type="ECO:0000256" key="2">
    <source>
        <dbReference type="PIRSR" id="PIRSR601310-3"/>
    </source>
</evidence>
<dbReference type="OrthoDB" id="9784774at2"/>
<dbReference type="InterPro" id="IPR011146">
    <property type="entry name" value="HIT-like"/>
</dbReference>
<evidence type="ECO:0000313" key="8">
    <source>
        <dbReference type="Proteomes" id="UP000245488"/>
    </source>
</evidence>
<reference evidence="5 8" key="2">
    <citation type="submission" date="2017-09" db="EMBL/GenBank/DDBJ databases">
        <title>High-quality draft genome sequence of Butyrivibrio fibrisolvens INBov1, isolated from cow rumen.</title>
        <authorList>
            <person name="Rodriguez Hernaez J."/>
            <person name="Rivarola M."/>
            <person name="Paniego N."/>
            <person name="Cravero S."/>
            <person name="Ceron Cucchi M."/>
            <person name="Martinez M.C."/>
        </authorList>
    </citation>
    <scope>NUCLEOTIDE SEQUENCE [LARGE SCALE GENOMIC DNA]</scope>
    <source>
        <strain evidence="5 8">INBov1</strain>
    </source>
</reference>
<accession>A0A1H9WJY8</accession>
<sequence>MKNDNCIFCKLANGDIPTNSIYEDDMFNVILDNGPANLGHALILPKDHSANVFETPDETLGKAMILAKKVAQKLKDTLECDGVNLVQNNGAAAGQTVEHFHLHVIPRFTNDGQTIAWKPTQPEDDKLRDICKQLKF</sequence>
<dbReference type="CDD" id="cd01277">
    <property type="entry name" value="HINT_subgroup"/>
    <property type="match status" value="1"/>
</dbReference>
<evidence type="ECO:0000256" key="1">
    <source>
        <dbReference type="PIRSR" id="PIRSR601310-1"/>
    </source>
</evidence>
<name>A0A1H9WJY8_BUTFI</name>
<evidence type="ECO:0000313" key="5">
    <source>
        <dbReference type="EMBL" id="PWT26708.1"/>
    </source>
</evidence>
<dbReference type="InterPro" id="IPR036265">
    <property type="entry name" value="HIT-like_sf"/>
</dbReference>
<feature type="domain" description="HIT" evidence="4">
    <location>
        <begin position="7"/>
        <end position="114"/>
    </location>
</feature>
<dbReference type="PROSITE" id="PS00892">
    <property type="entry name" value="HIT_1"/>
    <property type="match status" value="1"/>
</dbReference>
<proteinExistence type="predicted"/>
<dbReference type="PRINTS" id="PR00332">
    <property type="entry name" value="HISTRIAD"/>
</dbReference>
<dbReference type="RefSeq" id="WP_022758781.1">
    <property type="nucleotide sequence ID" value="NZ_CM009896.1"/>
</dbReference>
<dbReference type="Proteomes" id="UP000245488">
    <property type="component" value="Chromosome"/>
</dbReference>